<name>G4WVR2_9BACT</name>
<sequence length="356" mass="39219">MDFGICVMPKPDTCAREAQLAEALGFTHIWVADTQLMAGDVFVCLALIAAATRQAKLGTGVAIAGTRIAPVTACALGSLNQAAPGRVVCGIGTGNSARRAMGLPPYTLRELREHVDVVRGLLAGGQVEYREGGLRRTIRFFHQQMGFVNLHDRVPIYVAANQPKAMELAGEIGDGFITSRTNTAEGWRDAWQRVRSGAERRGRNPADLYTMLLTTAALMRPGESYDSPRIRTAAGPWTTVALHSLYEGVTGIEQAPAPLRPIFKEYKAYMDDRMRGDERYYLTLHDGHGLYVRPGEERFVTAELIRHTTMTSTPEELCERIRALERAGVKQIAFIPTHGEFDAFVREFSGKVIARV</sequence>
<dbReference type="PANTHER" id="PTHR43244:SF1">
    <property type="entry name" value="5,10-METHYLENETETRAHYDROMETHANOPTERIN REDUCTASE"/>
    <property type="match status" value="1"/>
</dbReference>
<evidence type="ECO:0000313" key="3">
    <source>
        <dbReference type="EMBL" id="AEQ20514.1"/>
    </source>
</evidence>
<dbReference type="GO" id="GO:0016705">
    <property type="term" value="F:oxidoreductase activity, acting on paired donors, with incorporation or reduction of molecular oxygen"/>
    <property type="evidence" value="ECO:0007669"/>
    <property type="project" value="InterPro"/>
</dbReference>
<keyword evidence="1" id="KW-0560">Oxidoreductase</keyword>
<dbReference type="InterPro" id="IPR011251">
    <property type="entry name" value="Luciferase-like_dom"/>
</dbReference>
<dbReference type="Gene3D" id="3.20.20.30">
    <property type="entry name" value="Luciferase-like domain"/>
    <property type="match status" value="1"/>
</dbReference>
<dbReference type="EMBL" id="JF429412">
    <property type="protein sequence ID" value="AEQ20514.1"/>
    <property type="molecule type" value="Genomic_DNA"/>
</dbReference>
<organism evidence="3">
    <name type="scientific">uncultured bacterium CSL144</name>
    <dbReference type="NCBI Taxonomy" id="1091570"/>
    <lineage>
        <taxon>Bacteria</taxon>
        <taxon>environmental samples</taxon>
    </lineage>
</organism>
<feature type="domain" description="Luciferase-like" evidence="2">
    <location>
        <begin position="12"/>
        <end position="330"/>
    </location>
</feature>
<reference evidence="3" key="1">
    <citation type="journal article" date="2004" name="Appl. Environ. Microbiol.">
        <title>Long-chain N-acyltyrosine synthases from environmental DNA.</title>
        <authorList>
            <person name="Brady S.F."/>
            <person name="Chao C.J."/>
            <person name="Clardy J."/>
        </authorList>
    </citation>
    <scope>NUCLEOTIDE SEQUENCE</scope>
</reference>
<reference evidence="3" key="2">
    <citation type="journal article" date="2011" name="J. Bacteriol.">
        <title>Long-chain N-acyl amino acid synthases are linked to the putative PEP-CTERM/exosortase protein-sorting system in Gram-negative bacteria.</title>
        <authorList>
            <person name="Craig J.W."/>
            <person name="Cherry M.A."/>
            <person name="Brady S.F."/>
        </authorList>
    </citation>
    <scope>NUCLEOTIDE SEQUENCE</scope>
</reference>
<evidence type="ECO:0000259" key="2">
    <source>
        <dbReference type="Pfam" id="PF00296"/>
    </source>
</evidence>
<dbReference type="Pfam" id="PF00296">
    <property type="entry name" value="Bac_luciferase"/>
    <property type="match status" value="1"/>
</dbReference>
<dbReference type="CDD" id="cd01097">
    <property type="entry name" value="Tetrahydromethanopterin_reductase"/>
    <property type="match status" value="1"/>
</dbReference>
<dbReference type="InterPro" id="IPR036661">
    <property type="entry name" value="Luciferase-like_sf"/>
</dbReference>
<dbReference type="InterPro" id="IPR050564">
    <property type="entry name" value="F420-G6PD/mer"/>
</dbReference>
<protein>
    <submittedName>
        <fullName evidence="3">N5,N10-methylenetetrahydromethanopterin reductase protein</fullName>
    </submittedName>
</protein>
<dbReference type="AlphaFoldDB" id="G4WVR2"/>
<dbReference type="SUPFAM" id="SSF51679">
    <property type="entry name" value="Bacterial luciferase-like"/>
    <property type="match status" value="1"/>
</dbReference>
<proteinExistence type="predicted"/>
<accession>G4WVR2</accession>
<evidence type="ECO:0000256" key="1">
    <source>
        <dbReference type="ARBA" id="ARBA00023002"/>
    </source>
</evidence>
<dbReference type="PANTHER" id="PTHR43244">
    <property type="match status" value="1"/>
</dbReference>